<dbReference type="Proteomes" id="UP001162891">
    <property type="component" value="Chromosome"/>
</dbReference>
<sequence>MARRGLLRLEWDAIAGVVAAVVAIVLELLHVAEPSVLAAVVVAILALILVRDLRREPREERLLEAVQRVESDVARVVSALVPPDALLIGPGHLRDESERFARQARGEVTYFNVCLLMFRPQSLFDKLLGPAIENESVAAIQFILDHGERENWAQHVAPKVASCRGGWKVREPHWCTLRESVSFILAGIGPEARTEALLSFWGEPFMSRTVELQVPRYIFRVQRHSELVARLSELERQYRMRRDPAAPG</sequence>
<dbReference type="RefSeq" id="WP_248362002.1">
    <property type="nucleotide sequence ID" value="NZ_AP025591.1"/>
</dbReference>
<accession>A0ABN6MTU9</accession>
<feature type="transmembrane region" description="Helical" evidence="1">
    <location>
        <begin position="12"/>
        <end position="29"/>
    </location>
</feature>
<protein>
    <submittedName>
        <fullName evidence="2">Uncharacterized protein</fullName>
    </submittedName>
</protein>
<evidence type="ECO:0000256" key="1">
    <source>
        <dbReference type="SAM" id="Phobius"/>
    </source>
</evidence>
<keyword evidence="1" id="KW-0472">Membrane</keyword>
<name>A0ABN6MTU9_9BACT</name>
<evidence type="ECO:0000313" key="3">
    <source>
        <dbReference type="Proteomes" id="UP001162891"/>
    </source>
</evidence>
<evidence type="ECO:0000313" key="2">
    <source>
        <dbReference type="EMBL" id="BDG03730.1"/>
    </source>
</evidence>
<keyword evidence="1" id="KW-1133">Transmembrane helix</keyword>
<reference evidence="3" key="1">
    <citation type="journal article" date="2022" name="Int. J. Syst. Evol. Microbiol.">
        <title>Anaeromyxobacter oryzae sp. nov., Anaeromyxobacter diazotrophicus sp. nov. and Anaeromyxobacter paludicola sp. nov., isolated from paddy soils.</title>
        <authorList>
            <person name="Itoh H."/>
            <person name="Xu Z."/>
            <person name="Mise K."/>
            <person name="Masuda Y."/>
            <person name="Ushijima N."/>
            <person name="Hayakawa C."/>
            <person name="Shiratori Y."/>
            <person name="Senoo K."/>
        </authorList>
    </citation>
    <scope>NUCLEOTIDE SEQUENCE [LARGE SCALE GENOMIC DNA]</scope>
    <source>
        <strain evidence="3">Red232</strain>
    </source>
</reference>
<dbReference type="EMBL" id="AP025591">
    <property type="protein sequence ID" value="BDG03730.1"/>
    <property type="molecule type" value="Genomic_DNA"/>
</dbReference>
<organism evidence="2 3">
    <name type="scientific">Anaeromyxobacter oryzae</name>
    <dbReference type="NCBI Taxonomy" id="2918170"/>
    <lineage>
        <taxon>Bacteria</taxon>
        <taxon>Pseudomonadati</taxon>
        <taxon>Myxococcota</taxon>
        <taxon>Myxococcia</taxon>
        <taxon>Myxococcales</taxon>
        <taxon>Cystobacterineae</taxon>
        <taxon>Anaeromyxobacteraceae</taxon>
        <taxon>Anaeromyxobacter</taxon>
    </lineage>
</organism>
<keyword evidence="3" id="KW-1185">Reference proteome</keyword>
<feature type="transmembrane region" description="Helical" evidence="1">
    <location>
        <begin position="35"/>
        <end position="53"/>
    </location>
</feature>
<proteinExistence type="predicted"/>
<keyword evidence="1" id="KW-0812">Transmembrane</keyword>
<gene>
    <name evidence="2" type="ORF">AMOR_27260</name>
</gene>